<proteinExistence type="predicted"/>
<accession>A0A9D5UFX2</accession>
<dbReference type="RefSeq" id="WP_193721525.1">
    <property type="nucleotide sequence ID" value="NZ_JACSPN010000043.1"/>
</dbReference>
<protein>
    <recommendedName>
        <fullName evidence="3">DUF559 domain-containing protein</fullName>
    </recommendedName>
</protein>
<gene>
    <name evidence="1" type="ORF">H9623_18755</name>
</gene>
<organism evidence="1 2">
    <name type="scientific">Oerskovia douganii</name>
    <dbReference type="NCBI Taxonomy" id="2762210"/>
    <lineage>
        <taxon>Bacteria</taxon>
        <taxon>Bacillati</taxon>
        <taxon>Actinomycetota</taxon>
        <taxon>Actinomycetes</taxon>
        <taxon>Micrococcales</taxon>
        <taxon>Cellulomonadaceae</taxon>
        <taxon>Oerskovia</taxon>
    </lineage>
</organism>
<evidence type="ECO:0000313" key="2">
    <source>
        <dbReference type="Proteomes" id="UP000822993"/>
    </source>
</evidence>
<dbReference type="EMBL" id="JACSPN010000043">
    <property type="protein sequence ID" value="MBE7702336.1"/>
    <property type="molecule type" value="Genomic_DNA"/>
</dbReference>
<reference evidence="1 2" key="1">
    <citation type="submission" date="2020-08" db="EMBL/GenBank/DDBJ databases">
        <title>A Genomic Blueprint of the Chicken Gut Microbiome.</title>
        <authorList>
            <person name="Gilroy R."/>
            <person name="Ravi A."/>
            <person name="Getino M."/>
            <person name="Pursley I."/>
            <person name="Horton D.L."/>
            <person name="Alikhan N.-F."/>
            <person name="Baker D."/>
            <person name="Gharbi K."/>
            <person name="Hall N."/>
            <person name="Watson M."/>
            <person name="Adriaenssens E.M."/>
            <person name="Foster-Nyarko E."/>
            <person name="Jarju S."/>
            <person name="Secka A."/>
            <person name="Antonio M."/>
            <person name="Oren A."/>
            <person name="Chaudhuri R."/>
            <person name="La Ragione R.M."/>
            <person name="Hildebrand F."/>
            <person name="Pallen M.J."/>
        </authorList>
    </citation>
    <scope>NUCLEOTIDE SEQUENCE [LARGE SCALE GENOMIC DNA]</scope>
    <source>
        <strain evidence="1 2">Sa1BUA8</strain>
    </source>
</reference>
<dbReference type="Proteomes" id="UP000822993">
    <property type="component" value="Unassembled WGS sequence"/>
</dbReference>
<evidence type="ECO:0000313" key="1">
    <source>
        <dbReference type="EMBL" id="MBE7702336.1"/>
    </source>
</evidence>
<sequence>MKYSTLAQGDPAKVLFEEKRRQESIEEEGWRVLRVTMKDLGDGAELVRRVLRLVPPGLTVGLERRPHLWFGAV</sequence>
<name>A0A9D5UFX2_9CELL</name>
<evidence type="ECO:0008006" key="3">
    <source>
        <dbReference type="Google" id="ProtNLM"/>
    </source>
</evidence>
<dbReference type="AlphaFoldDB" id="A0A9D5UFX2"/>
<comment type="caution">
    <text evidence="1">The sequence shown here is derived from an EMBL/GenBank/DDBJ whole genome shotgun (WGS) entry which is preliminary data.</text>
</comment>
<keyword evidence="2" id="KW-1185">Reference proteome</keyword>